<reference evidence="1" key="1">
    <citation type="submission" date="2012-12" db="EMBL/GenBank/DDBJ databases">
        <authorList>
            <person name="Pethick F.E."/>
            <person name="MacFadyen A.C."/>
            <person name="Tang Z."/>
            <person name="Sangal V."/>
            <person name="Tze-Tze L."/>
            <person name="Chu J."/>
            <person name="Guo M."/>
            <person name="Kirby R."/>
            <person name="Hoskisson P.A."/>
            <person name="Herron P.R."/>
            <person name="Hunter I.S."/>
        </authorList>
    </citation>
    <scope>NUCLEOTIDE SEQUENCE</scope>
    <source>
        <strain evidence="1">ATCC 10970</strain>
    </source>
</reference>
<dbReference type="GeneID" id="66852322"/>
<evidence type="ECO:0000313" key="2">
    <source>
        <dbReference type="Proteomes" id="UP000011074"/>
    </source>
</evidence>
<protein>
    <submittedName>
        <fullName evidence="1">Uncharacterized protein</fullName>
    </submittedName>
</protein>
<gene>
    <name evidence="1" type="ORF">SRIM_000330</name>
</gene>
<dbReference type="Proteomes" id="UP000011074">
    <property type="component" value="Chromosome"/>
</dbReference>
<dbReference type="RefSeq" id="WP_003979269.1">
    <property type="nucleotide sequence ID" value="NZ_CP048261.1"/>
</dbReference>
<proteinExistence type="predicted"/>
<dbReference type="EMBL" id="CP048261">
    <property type="protein sequence ID" value="QST78833.1"/>
    <property type="molecule type" value="Genomic_DNA"/>
</dbReference>
<organism evidence="1 2">
    <name type="scientific">Streptomyces rimosus subsp. rimosus (strain ATCC 10970 / DSM 40260 / JCM 4667 / NRRL 2234)</name>
    <dbReference type="NCBI Taxonomy" id="1265868"/>
    <lineage>
        <taxon>Bacteria</taxon>
        <taxon>Bacillati</taxon>
        <taxon>Actinomycetota</taxon>
        <taxon>Actinomycetes</taxon>
        <taxon>Kitasatosporales</taxon>
        <taxon>Streptomycetaceae</taxon>
        <taxon>Streptomyces</taxon>
    </lineage>
</organism>
<evidence type="ECO:0000313" key="1">
    <source>
        <dbReference type="EMBL" id="QST78833.1"/>
    </source>
</evidence>
<accession>L8EZV1</accession>
<sequence>MEKVIDDDMAAYAHSLRANGVPVLQIASKLVINSGMDKGEHPLVATVYHVLAKDDVTDPTA</sequence>
<reference evidence="1" key="3">
    <citation type="journal article" date="2021" name="bioRxiv">
        <title>Bilateral symmetry of linear streptomycete chromosomes.</title>
        <authorList>
            <person name="Algora-Gallardo L."/>
            <person name="Schniete J.K."/>
            <person name="Mark D.R."/>
            <person name="Hunter I.S."/>
            <person name="Herron P.R."/>
        </authorList>
    </citation>
    <scope>NUCLEOTIDE SEQUENCE</scope>
    <source>
        <strain evidence="1">ATCC 10970</strain>
    </source>
</reference>
<name>L8EZV1_STRR1</name>
<dbReference type="AlphaFoldDB" id="L8EZV1"/>
<reference evidence="1" key="2">
    <citation type="submission" date="2020-01" db="EMBL/GenBank/DDBJ databases">
        <authorList>
            <person name="Algora L."/>
            <person name="Schniete J.K."/>
            <person name="MacFadyen A."/>
            <person name="Hoskisson P.A."/>
            <person name="Hunter I.S."/>
            <person name="Herron P.R."/>
        </authorList>
    </citation>
    <scope>NUCLEOTIDE SEQUENCE</scope>
    <source>
        <strain evidence="1">ATCC 10970</strain>
    </source>
</reference>